<dbReference type="Pfam" id="PF01744">
    <property type="entry name" value="GLTT"/>
    <property type="match status" value="1"/>
</dbReference>
<name>A0A524RNH3_9CHRO</name>
<comment type="caution">
    <text evidence="2">The sequence shown here is derived from an EMBL/GenBank/DDBJ whole genome shotgun (WGS) entry which is preliminary data.</text>
</comment>
<keyword evidence="1" id="KW-1133">Transmembrane helix</keyword>
<dbReference type="Proteomes" id="UP000317990">
    <property type="component" value="Unassembled WGS sequence"/>
</dbReference>
<gene>
    <name evidence="2" type="ORF">ERJ67_05135</name>
</gene>
<protein>
    <recommendedName>
        <fullName evidence="4">GLTT repeat-containing protein</fullName>
    </recommendedName>
</protein>
<proteinExistence type="predicted"/>
<dbReference type="InterPro" id="IPR022196">
    <property type="entry name" value="DUF3721"/>
</dbReference>
<evidence type="ECO:0000313" key="3">
    <source>
        <dbReference type="Proteomes" id="UP000317990"/>
    </source>
</evidence>
<organism evidence="2 3">
    <name type="scientific">Aphanocapsa feldmannii 277cV</name>
    <dbReference type="NCBI Taxonomy" id="2507553"/>
    <lineage>
        <taxon>Bacteria</taxon>
        <taxon>Bacillati</taxon>
        <taxon>Cyanobacteriota</taxon>
        <taxon>Cyanophyceae</taxon>
        <taxon>Oscillatoriophycideae</taxon>
        <taxon>Chroococcales</taxon>
        <taxon>Microcystaceae</taxon>
        <taxon>Aphanocapsa</taxon>
    </lineage>
</organism>
<evidence type="ECO:0008006" key="4">
    <source>
        <dbReference type="Google" id="ProtNLM"/>
    </source>
</evidence>
<dbReference type="Pfam" id="PF12518">
    <property type="entry name" value="DUF3721"/>
    <property type="match status" value="1"/>
</dbReference>
<accession>A0A524RNH3</accession>
<dbReference type="AlphaFoldDB" id="A0A524RNH3"/>
<evidence type="ECO:0000256" key="1">
    <source>
        <dbReference type="SAM" id="Phobius"/>
    </source>
</evidence>
<keyword evidence="1" id="KW-0812">Transmembrane</keyword>
<dbReference type="InterPro" id="IPR008164">
    <property type="entry name" value="XGLTT_rpt"/>
</dbReference>
<feature type="transmembrane region" description="Helical" evidence="1">
    <location>
        <begin position="53"/>
        <end position="86"/>
    </location>
</feature>
<reference evidence="2 3" key="1">
    <citation type="journal article" date="2019" name="mSystems">
        <title>Life at home and on the roam: Genomic adaptions reflect the dual lifestyle of an intracellular, facultative symbiont.</title>
        <authorList>
            <person name="Burgsdorf I."/>
        </authorList>
    </citation>
    <scope>NUCLEOTIDE SEQUENCE [LARGE SCALE GENOMIC DNA]</scope>
    <source>
        <strain evidence="2">277cV</strain>
    </source>
</reference>
<keyword evidence="1" id="KW-0472">Membrane</keyword>
<sequence>MRSSTQDPAVTPEAHCGGRPRRIAFGIAPLGFVSIGVVPMGVVAIGVVPMGVLSIGAVAMGVVTGSVVGMGVLSAGVSTMGVWFLGSSSGSMGVVRLGSQAHQPHHGSQATTRPHAAEPMAMPTIYSTRAEAEAMADQLGCSGTKASSDGWIPCDTHHHHH</sequence>
<dbReference type="EMBL" id="SRMO01000059">
    <property type="protein sequence ID" value="TGG92609.1"/>
    <property type="molecule type" value="Genomic_DNA"/>
</dbReference>
<evidence type="ECO:0000313" key="2">
    <source>
        <dbReference type="EMBL" id="TGG92609.1"/>
    </source>
</evidence>
<feature type="transmembrane region" description="Helical" evidence="1">
    <location>
        <begin position="23"/>
        <end position="47"/>
    </location>
</feature>